<evidence type="ECO:0000313" key="3">
    <source>
        <dbReference type="Proteomes" id="UP000319103"/>
    </source>
</evidence>
<dbReference type="InterPro" id="IPR011032">
    <property type="entry name" value="GroES-like_sf"/>
</dbReference>
<evidence type="ECO:0000313" key="2">
    <source>
        <dbReference type="EMBL" id="TQF04507.1"/>
    </source>
</evidence>
<dbReference type="InterPro" id="IPR013149">
    <property type="entry name" value="ADH-like_C"/>
</dbReference>
<name>A0A540W6F1_9ACTN</name>
<dbReference type="Gene3D" id="3.90.180.10">
    <property type="entry name" value="Medium-chain alcohol dehydrogenases, catalytic domain"/>
    <property type="match status" value="1"/>
</dbReference>
<dbReference type="SMART" id="SM00829">
    <property type="entry name" value="PKS_ER"/>
    <property type="match status" value="1"/>
</dbReference>
<dbReference type="SUPFAM" id="SSF51735">
    <property type="entry name" value="NAD(P)-binding Rossmann-fold domains"/>
    <property type="match status" value="1"/>
</dbReference>
<keyword evidence="3" id="KW-1185">Reference proteome</keyword>
<dbReference type="GO" id="GO:0016491">
    <property type="term" value="F:oxidoreductase activity"/>
    <property type="evidence" value="ECO:0007669"/>
    <property type="project" value="InterPro"/>
</dbReference>
<dbReference type="PANTHER" id="PTHR43482">
    <property type="entry name" value="PROTEIN AST1-RELATED"/>
    <property type="match status" value="1"/>
</dbReference>
<comment type="caution">
    <text evidence="2">The sequence shown here is derived from an EMBL/GenBank/DDBJ whole genome shotgun (WGS) entry which is preliminary data.</text>
</comment>
<dbReference type="AlphaFoldDB" id="A0A540W6F1"/>
<dbReference type="EMBL" id="VIGB01000003">
    <property type="protein sequence ID" value="TQF04507.1"/>
    <property type="molecule type" value="Genomic_DNA"/>
</dbReference>
<proteinExistence type="predicted"/>
<dbReference type="Proteomes" id="UP000319103">
    <property type="component" value="Unassembled WGS sequence"/>
</dbReference>
<feature type="domain" description="Enoyl reductase (ER)" evidence="1">
    <location>
        <begin position="9"/>
        <end position="308"/>
    </location>
</feature>
<accession>A0A540W6F1</accession>
<dbReference type="OrthoDB" id="3813297at2"/>
<dbReference type="InterPro" id="IPR052585">
    <property type="entry name" value="Lipid_raft_assoc_Zn_ADH"/>
</dbReference>
<protein>
    <submittedName>
        <fullName evidence="2">Zinc-binding dehydrogenase</fullName>
    </submittedName>
</protein>
<sequence length="311" mass="32489">MKAFTATRDAAATVRLTEVAEPAPRPDQALVKVEAYSVNRGETFQLERPPGGDWRPGKDVAGLVVQAAPDGSGPPVGSRVVGHPPALGWAEYVAVPTGQLAVLPEQLGTVQAAALPLAGLTALRLLRTAARHTGHLAGRRILLTGASGGVGHYLTELAAAGGAELTAVTASAERGHRLGELGAARVVHQVADAEGPFDLVLESTGGADLPIALARLAKRGLLLWFGQASRQPVTLDFFALLNGPTSATIRQFSYADVDEPDGADLATLVRLAAEGRLHPELGTVRDWHDTPRTLADLRGRQIRGNAVLTVN</sequence>
<evidence type="ECO:0000259" key="1">
    <source>
        <dbReference type="SMART" id="SM00829"/>
    </source>
</evidence>
<dbReference type="InterPro" id="IPR020843">
    <property type="entry name" value="ER"/>
</dbReference>
<dbReference type="Gene3D" id="3.40.50.720">
    <property type="entry name" value="NAD(P)-binding Rossmann-like Domain"/>
    <property type="match status" value="1"/>
</dbReference>
<organism evidence="2 3">
    <name type="scientific">Kitasatospora acidiphila</name>
    <dbReference type="NCBI Taxonomy" id="2567942"/>
    <lineage>
        <taxon>Bacteria</taxon>
        <taxon>Bacillati</taxon>
        <taxon>Actinomycetota</taxon>
        <taxon>Actinomycetes</taxon>
        <taxon>Kitasatosporales</taxon>
        <taxon>Streptomycetaceae</taxon>
        <taxon>Kitasatospora</taxon>
    </lineage>
</organism>
<dbReference type="InterPro" id="IPR036291">
    <property type="entry name" value="NAD(P)-bd_dom_sf"/>
</dbReference>
<dbReference type="InterPro" id="IPR013154">
    <property type="entry name" value="ADH-like_N"/>
</dbReference>
<dbReference type="Pfam" id="PF00107">
    <property type="entry name" value="ADH_zinc_N"/>
    <property type="match status" value="1"/>
</dbReference>
<reference evidence="2 3" key="1">
    <citation type="submission" date="2019-06" db="EMBL/GenBank/DDBJ databases">
        <title>Description of Kitasatospora acidophila sp. nov. isolated from pine grove soil, and reclassification of Streptomyces novaecaesareae to Kitasatospora novaeceasareae comb. nov.</title>
        <authorList>
            <person name="Kim M.J."/>
        </authorList>
    </citation>
    <scope>NUCLEOTIDE SEQUENCE [LARGE SCALE GENOMIC DNA]</scope>
    <source>
        <strain evidence="2 3">MMS16-CNU292</strain>
    </source>
</reference>
<dbReference type="RefSeq" id="WP_141635078.1">
    <property type="nucleotide sequence ID" value="NZ_VIGB01000003.1"/>
</dbReference>
<dbReference type="PANTHER" id="PTHR43482:SF1">
    <property type="entry name" value="PROTEIN AST1-RELATED"/>
    <property type="match status" value="1"/>
</dbReference>
<gene>
    <name evidence="2" type="ORF">E6W39_22595</name>
</gene>
<dbReference type="SUPFAM" id="SSF50129">
    <property type="entry name" value="GroES-like"/>
    <property type="match status" value="1"/>
</dbReference>
<dbReference type="Pfam" id="PF08240">
    <property type="entry name" value="ADH_N"/>
    <property type="match status" value="1"/>
</dbReference>